<sequence>MPNGTPEEEFKKPKLSLKLADSLISELQRQNAALSERLVKLERQQNETRLKQEKIKSMAARIETLERHWSDMYEQRIQTAAAYEAAGITETTAGTALIGATMAPMSGLAADEAASLAKLAEEIQTHADIVAMNGLEAAVAAEPDPYYPSFKPIHVSRTERHRPPKKKHFWTSLFRYRVT</sequence>
<dbReference type="EMBL" id="SIRE01000009">
    <property type="protein sequence ID" value="TBL78598.1"/>
    <property type="molecule type" value="Genomic_DNA"/>
</dbReference>
<evidence type="ECO:0000313" key="3">
    <source>
        <dbReference type="Proteomes" id="UP000293142"/>
    </source>
</evidence>
<evidence type="ECO:0000313" key="2">
    <source>
        <dbReference type="EMBL" id="TBL78598.1"/>
    </source>
</evidence>
<proteinExistence type="predicted"/>
<dbReference type="AlphaFoldDB" id="A0A4Q9DQA9"/>
<feature type="coiled-coil region" evidence="1">
    <location>
        <begin position="17"/>
        <end position="51"/>
    </location>
</feature>
<dbReference type="Proteomes" id="UP000293142">
    <property type="component" value="Unassembled WGS sequence"/>
</dbReference>
<protein>
    <submittedName>
        <fullName evidence="2">Uncharacterized protein</fullName>
    </submittedName>
</protein>
<keyword evidence="3" id="KW-1185">Reference proteome</keyword>
<accession>A0A4Q9DQA9</accession>
<comment type="caution">
    <text evidence="2">The sequence shown here is derived from an EMBL/GenBank/DDBJ whole genome shotgun (WGS) entry which is preliminary data.</text>
</comment>
<name>A0A4Q9DQA9_9BACL</name>
<evidence type="ECO:0000256" key="1">
    <source>
        <dbReference type="SAM" id="Coils"/>
    </source>
</evidence>
<dbReference type="RefSeq" id="WP_131013954.1">
    <property type="nucleotide sequence ID" value="NZ_SIRE01000009.1"/>
</dbReference>
<reference evidence="2 3" key="1">
    <citation type="submission" date="2019-02" db="EMBL/GenBank/DDBJ databases">
        <title>Paenibacillus sp. nov., isolated from surface-sterilized tissue of Thalictrum simplex L.</title>
        <authorList>
            <person name="Tuo L."/>
        </authorList>
    </citation>
    <scope>NUCLEOTIDE SEQUENCE [LARGE SCALE GENOMIC DNA]</scope>
    <source>
        <strain evidence="2 3">N2SHLJ1</strain>
    </source>
</reference>
<gene>
    <name evidence="2" type="ORF">EYB31_13940</name>
</gene>
<organism evidence="2 3">
    <name type="scientific">Paenibacillus thalictri</name>
    <dbReference type="NCBI Taxonomy" id="2527873"/>
    <lineage>
        <taxon>Bacteria</taxon>
        <taxon>Bacillati</taxon>
        <taxon>Bacillota</taxon>
        <taxon>Bacilli</taxon>
        <taxon>Bacillales</taxon>
        <taxon>Paenibacillaceae</taxon>
        <taxon>Paenibacillus</taxon>
    </lineage>
</organism>
<keyword evidence="1" id="KW-0175">Coiled coil</keyword>